<dbReference type="InterPro" id="IPR046858">
    <property type="entry name" value="ChrB_N"/>
</dbReference>
<dbReference type="AlphaFoldDB" id="A0A8J3N5Z0"/>
<dbReference type="Proteomes" id="UP000597444">
    <property type="component" value="Unassembled WGS sequence"/>
</dbReference>
<feature type="domain" description="ChrB N-terminal" evidence="1">
    <location>
        <begin position="24"/>
        <end position="179"/>
    </location>
</feature>
<proteinExistence type="predicted"/>
<keyword evidence="3" id="KW-1185">Reference proteome</keyword>
<evidence type="ECO:0000259" key="1">
    <source>
        <dbReference type="Pfam" id="PF20229"/>
    </source>
</evidence>
<accession>A0A8J3N5Z0</accession>
<dbReference type="RefSeq" id="WP_220207484.1">
    <property type="nucleotide sequence ID" value="NZ_BNJK01000001.1"/>
</dbReference>
<evidence type="ECO:0000313" key="2">
    <source>
        <dbReference type="EMBL" id="GHO96895.1"/>
    </source>
</evidence>
<dbReference type="EMBL" id="BNJK01000001">
    <property type="protein sequence ID" value="GHO96895.1"/>
    <property type="molecule type" value="Genomic_DNA"/>
</dbReference>
<dbReference type="Pfam" id="PF20229">
    <property type="entry name" value="ChrB_N"/>
    <property type="match status" value="1"/>
</dbReference>
<organism evidence="2 3">
    <name type="scientific">Reticulibacter mediterranei</name>
    <dbReference type="NCBI Taxonomy" id="2778369"/>
    <lineage>
        <taxon>Bacteria</taxon>
        <taxon>Bacillati</taxon>
        <taxon>Chloroflexota</taxon>
        <taxon>Ktedonobacteria</taxon>
        <taxon>Ktedonobacterales</taxon>
        <taxon>Reticulibacteraceae</taxon>
        <taxon>Reticulibacter</taxon>
    </lineage>
</organism>
<name>A0A8J3N5Z0_9CHLR</name>
<gene>
    <name evidence="2" type="ORF">KSF_069430</name>
</gene>
<comment type="caution">
    <text evidence="2">The sequence shown here is derived from an EMBL/GenBank/DDBJ whole genome shotgun (WGS) entry which is preliminary data.</text>
</comment>
<sequence length="230" mass="26258">MHEREAMRWLQLTYKVPSEPSQKRVWVWRRLQSLGAYALQNSVYLLPYSDEVEKQFRQLSHEIREMGGEASIFSVVPLDSADEDRILQLLLEVRNNEYNAIVKVCGHFLAKAATLVKEQSWSEQIHTEFAEVLEKVHVLFRSAKRHDLLGALTATRRAAAAEALAVCEQVFRVLLDKDYSKARRLLEMHCELVLPDSEIDPAGIGAVLMNGHIEKKKHHEQNGLVEPPPG</sequence>
<evidence type="ECO:0000313" key="3">
    <source>
        <dbReference type="Proteomes" id="UP000597444"/>
    </source>
</evidence>
<protein>
    <recommendedName>
        <fullName evidence="1">ChrB N-terminal domain-containing protein</fullName>
    </recommendedName>
</protein>
<reference evidence="2" key="1">
    <citation type="submission" date="2020-10" db="EMBL/GenBank/DDBJ databases">
        <title>Taxonomic study of unclassified bacteria belonging to the class Ktedonobacteria.</title>
        <authorList>
            <person name="Yabe S."/>
            <person name="Wang C.M."/>
            <person name="Zheng Y."/>
            <person name="Sakai Y."/>
            <person name="Cavaletti L."/>
            <person name="Monciardini P."/>
            <person name="Donadio S."/>
        </authorList>
    </citation>
    <scope>NUCLEOTIDE SEQUENCE</scope>
    <source>
        <strain evidence="2">ID150040</strain>
    </source>
</reference>